<reference evidence="3 4" key="1">
    <citation type="journal article" date="2012" name="Front. Microbiol.">
        <title>Draft Genome Sequence of the Virulent Strain 01-B526 of the Fish Pathogen Aeromonas salmonicida.</title>
        <authorList>
            <person name="Charette S.J."/>
            <person name="Brochu F."/>
            <person name="Boyle B."/>
            <person name="Filion G."/>
            <person name="Tanaka K.H."/>
            <person name="Derome N."/>
        </authorList>
    </citation>
    <scope>NUCLEOTIDE SEQUENCE [LARGE SCALE GENOMIC DNA]</scope>
    <source>
        <strain evidence="3 4">P11</strain>
    </source>
</reference>
<dbReference type="SUPFAM" id="SSF56349">
    <property type="entry name" value="DNA breaking-rejoining enzymes"/>
    <property type="match status" value="1"/>
</dbReference>
<dbReference type="Pfam" id="PF00589">
    <property type="entry name" value="Phage_integrase"/>
    <property type="match status" value="1"/>
</dbReference>
<proteinExistence type="predicted"/>
<sequence>MQNEIFRSGFSKQLSEFLNFKREFGHPYKNGAYYLMDFDRFCSDKYPNAEILNSDIAMEWSCIRQVENSNGFISRITPLRQFGKYLVQKGINAFILPDGLHGNSMPKIPYVFSDASLQQFFTVVDHMSPYYQSAVRHLVAPVMFRYMYCCGLRPREARCLHKEDVNLKTGRIFIRESKGHKERFIIIPQELIRLTVIYLKEISLFFPESTALFIDRKGRFMTYDTQKYLFSHCRELADIKAAGSKEVNLYSFRHTFATFRIYKWIKEGKDIDTLLPCLSSYMGHEKIENTLYYLHLVPEAFTNMTGINLKQFNYLIPEVSLDD</sequence>
<protein>
    <submittedName>
        <fullName evidence="3">Tyrosine recombinase XerC</fullName>
    </submittedName>
</protein>
<dbReference type="Proteomes" id="UP000093954">
    <property type="component" value="Unassembled WGS sequence"/>
</dbReference>
<organism evidence="3 4">
    <name type="scientific">Clostridium ragsdalei P11</name>
    <dbReference type="NCBI Taxonomy" id="1353534"/>
    <lineage>
        <taxon>Bacteria</taxon>
        <taxon>Bacillati</taxon>
        <taxon>Bacillota</taxon>
        <taxon>Clostridia</taxon>
        <taxon>Eubacteriales</taxon>
        <taxon>Clostridiaceae</taxon>
        <taxon>Clostridium</taxon>
    </lineage>
</organism>
<keyword evidence="4" id="KW-1185">Reference proteome</keyword>
<dbReference type="InterPro" id="IPR013762">
    <property type="entry name" value="Integrase-like_cat_sf"/>
</dbReference>
<dbReference type="GO" id="GO:0015074">
    <property type="term" value="P:DNA integration"/>
    <property type="evidence" value="ECO:0007669"/>
    <property type="project" value="InterPro"/>
</dbReference>
<dbReference type="GO" id="GO:0003677">
    <property type="term" value="F:DNA binding"/>
    <property type="evidence" value="ECO:0007669"/>
    <property type="project" value="InterPro"/>
</dbReference>
<dbReference type="RefSeq" id="WP_065077983.1">
    <property type="nucleotide sequence ID" value="NZ_LROS01000015.1"/>
</dbReference>
<dbReference type="PANTHER" id="PTHR30349:SF64">
    <property type="entry name" value="PROPHAGE INTEGRASE INTD-RELATED"/>
    <property type="match status" value="1"/>
</dbReference>
<evidence type="ECO:0000313" key="4">
    <source>
        <dbReference type="Proteomes" id="UP000093954"/>
    </source>
</evidence>
<keyword evidence="1" id="KW-0233">DNA recombination</keyword>
<name>A0A1A6AVR4_9CLOT</name>
<dbReference type="PATRIC" id="fig|1353534.3.peg.1711"/>
<dbReference type="InterPro" id="IPR002104">
    <property type="entry name" value="Integrase_catalytic"/>
</dbReference>
<dbReference type="AlphaFoldDB" id="A0A1A6AVR4"/>
<gene>
    <name evidence="3" type="primary">xerC_3</name>
    <name evidence="3" type="ORF">CLRAG_16770</name>
</gene>
<dbReference type="Gene3D" id="1.10.443.10">
    <property type="entry name" value="Intergrase catalytic core"/>
    <property type="match status" value="1"/>
</dbReference>
<dbReference type="InterPro" id="IPR011010">
    <property type="entry name" value="DNA_brk_join_enz"/>
</dbReference>
<comment type="caution">
    <text evidence="3">The sequence shown here is derived from an EMBL/GenBank/DDBJ whole genome shotgun (WGS) entry which is preliminary data.</text>
</comment>
<evidence type="ECO:0000259" key="2">
    <source>
        <dbReference type="PROSITE" id="PS51898"/>
    </source>
</evidence>
<dbReference type="EMBL" id="LROS01000015">
    <property type="protein sequence ID" value="OBR94137.1"/>
    <property type="molecule type" value="Genomic_DNA"/>
</dbReference>
<evidence type="ECO:0000256" key="1">
    <source>
        <dbReference type="ARBA" id="ARBA00023172"/>
    </source>
</evidence>
<dbReference type="InterPro" id="IPR050090">
    <property type="entry name" value="Tyrosine_recombinase_XerCD"/>
</dbReference>
<feature type="domain" description="Tyr recombinase" evidence="2">
    <location>
        <begin position="107"/>
        <end position="306"/>
    </location>
</feature>
<evidence type="ECO:0000313" key="3">
    <source>
        <dbReference type="EMBL" id="OBR94137.1"/>
    </source>
</evidence>
<dbReference type="PANTHER" id="PTHR30349">
    <property type="entry name" value="PHAGE INTEGRASE-RELATED"/>
    <property type="match status" value="1"/>
</dbReference>
<dbReference type="PROSITE" id="PS51898">
    <property type="entry name" value="TYR_RECOMBINASE"/>
    <property type="match status" value="1"/>
</dbReference>
<accession>A0A1A6AVR4</accession>
<dbReference type="GO" id="GO:0006310">
    <property type="term" value="P:DNA recombination"/>
    <property type="evidence" value="ECO:0007669"/>
    <property type="project" value="UniProtKB-KW"/>
</dbReference>